<dbReference type="EMBL" id="QKWP01000088">
    <property type="protein sequence ID" value="RIB27755.1"/>
    <property type="molecule type" value="Genomic_DNA"/>
</dbReference>
<gene>
    <name evidence="1" type="ORF">C2G38_1694687</name>
</gene>
<dbReference type="SUPFAM" id="SSF53335">
    <property type="entry name" value="S-adenosyl-L-methionine-dependent methyltransferases"/>
    <property type="match status" value="1"/>
</dbReference>
<comment type="caution">
    <text evidence="1">The sequence shown here is derived from an EMBL/GenBank/DDBJ whole genome shotgun (WGS) entry which is preliminary data.</text>
</comment>
<dbReference type="InterPro" id="IPR029063">
    <property type="entry name" value="SAM-dependent_MTases_sf"/>
</dbReference>
<evidence type="ECO:0000313" key="2">
    <source>
        <dbReference type="Proteomes" id="UP000266673"/>
    </source>
</evidence>
<protein>
    <recommendedName>
        <fullName evidence="3">S-adenosyl-L-methionine-dependent methyltransferase</fullName>
    </recommendedName>
</protein>
<dbReference type="AlphaFoldDB" id="A0A397VZ17"/>
<evidence type="ECO:0000313" key="1">
    <source>
        <dbReference type="EMBL" id="RIB27755.1"/>
    </source>
</evidence>
<evidence type="ECO:0008006" key="3">
    <source>
        <dbReference type="Google" id="ProtNLM"/>
    </source>
</evidence>
<accession>A0A397VZ17</accession>
<dbReference type="Proteomes" id="UP000266673">
    <property type="component" value="Unassembled WGS sequence"/>
</dbReference>
<dbReference type="CDD" id="cd02440">
    <property type="entry name" value="AdoMet_MTases"/>
    <property type="match status" value="1"/>
</dbReference>
<dbReference type="Gene3D" id="3.40.50.150">
    <property type="entry name" value="Vaccinia Virus protein VP39"/>
    <property type="match status" value="1"/>
</dbReference>
<dbReference type="OrthoDB" id="2327210at2759"/>
<name>A0A397VZ17_9GLOM</name>
<organism evidence="1 2">
    <name type="scientific">Gigaspora rosea</name>
    <dbReference type="NCBI Taxonomy" id="44941"/>
    <lineage>
        <taxon>Eukaryota</taxon>
        <taxon>Fungi</taxon>
        <taxon>Fungi incertae sedis</taxon>
        <taxon>Mucoromycota</taxon>
        <taxon>Glomeromycotina</taxon>
        <taxon>Glomeromycetes</taxon>
        <taxon>Diversisporales</taxon>
        <taxon>Gigasporaceae</taxon>
        <taxon>Gigaspora</taxon>
    </lineage>
</organism>
<sequence>MLEDKVSEISQDELDAEARVRTEFQNLTNNQAYEHILRYRLMTLKRGITTLHSASDFLGTDNRELLIPSLNETLDSVINNISTTGEFHMLDVGAGSGETIDWFFAKKLEENITMKERKNIIHIIEPSPDLLKAYQQKLLEYKHLNQGIVYQGPVQDYYTYHENILAPPKLPISVDFINCMQMIYYLTDILKPTIYPRKDIINFITFLYGLLKPGGAIYIAFHEMGCGFSSISCKIYEQINKDMDVSQRISQVNKALNELLSEGKILEILESQIVNESTRPKLFSSKMSSGFYARSLGDLAAMSLFPGGH</sequence>
<reference evidence="1 2" key="1">
    <citation type="submission" date="2018-06" db="EMBL/GenBank/DDBJ databases">
        <title>Comparative genomics reveals the genomic features of Rhizophagus irregularis, R. cerebriforme, R. diaphanum and Gigaspora rosea, and their symbiotic lifestyle signature.</title>
        <authorList>
            <person name="Morin E."/>
            <person name="San Clemente H."/>
            <person name="Chen E.C.H."/>
            <person name="De La Providencia I."/>
            <person name="Hainaut M."/>
            <person name="Kuo A."/>
            <person name="Kohler A."/>
            <person name="Murat C."/>
            <person name="Tang N."/>
            <person name="Roy S."/>
            <person name="Loubradou J."/>
            <person name="Henrissat B."/>
            <person name="Grigoriev I.V."/>
            <person name="Corradi N."/>
            <person name="Roux C."/>
            <person name="Martin F.M."/>
        </authorList>
    </citation>
    <scope>NUCLEOTIDE SEQUENCE [LARGE SCALE GENOMIC DNA]</scope>
    <source>
        <strain evidence="1 2">DAOM 194757</strain>
    </source>
</reference>
<proteinExistence type="predicted"/>
<keyword evidence="2" id="KW-1185">Reference proteome</keyword>